<evidence type="ECO:0000259" key="3">
    <source>
        <dbReference type="PROSITE" id="PS51332"/>
    </source>
</evidence>
<dbReference type="RefSeq" id="WP_085757025.1">
    <property type="nucleotide sequence ID" value="NZ_CP019343.1"/>
</dbReference>
<dbReference type="KEGG" id="osg:BST96_01720"/>
<protein>
    <recommendedName>
        <fullName evidence="3">B12-binding domain-containing protein</fullName>
    </recommendedName>
</protein>
<evidence type="ECO:0000313" key="5">
    <source>
        <dbReference type="Proteomes" id="UP000193450"/>
    </source>
</evidence>
<evidence type="ECO:0000256" key="2">
    <source>
        <dbReference type="ARBA" id="ARBA00023285"/>
    </source>
</evidence>
<dbReference type="GO" id="GO:0005829">
    <property type="term" value="C:cytosol"/>
    <property type="evidence" value="ECO:0007669"/>
    <property type="project" value="TreeGrafter"/>
</dbReference>
<dbReference type="AlphaFoldDB" id="A0A1X9NFZ8"/>
<dbReference type="Pfam" id="PF02310">
    <property type="entry name" value="B12-binding"/>
    <property type="match status" value="1"/>
</dbReference>
<dbReference type="STRING" id="716816.BST96_01720"/>
<dbReference type="GO" id="GO:0031419">
    <property type="term" value="F:cobalamin binding"/>
    <property type="evidence" value="ECO:0007669"/>
    <property type="project" value="InterPro"/>
</dbReference>
<dbReference type="GO" id="GO:0050667">
    <property type="term" value="P:homocysteine metabolic process"/>
    <property type="evidence" value="ECO:0007669"/>
    <property type="project" value="TreeGrafter"/>
</dbReference>
<evidence type="ECO:0000313" key="4">
    <source>
        <dbReference type="EMBL" id="ARN72933.1"/>
    </source>
</evidence>
<dbReference type="InterPro" id="IPR036724">
    <property type="entry name" value="Cobalamin-bd_sf"/>
</dbReference>
<dbReference type="PROSITE" id="PS51332">
    <property type="entry name" value="B12_BINDING"/>
    <property type="match status" value="1"/>
</dbReference>
<dbReference type="InterPro" id="IPR003759">
    <property type="entry name" value="Cbl-bd_cap"/>
</dbReference>
<dbReference type="Gene3D" id="1.10.1240.10">
    <property type="entry name" value="Methionine synthase domain"/>
    <property type="match status" value="1"/>
</dbReference>
<sequence length="360" mass="39650">MTTNNDVAKHLENNRAAIAEFAFQHLSLADTTLQERFGDNTQSLWIDYFSNRVDELTAALIAGEPRIFLSSIQWSRQAMQARSLASDDLRHSVDCFRTALLQYVNTSEQSLINTYLEIENAIDDNDQPVADIRALDPGSHFKRIALQYLQSVVVGNVYAGMDTVIDQVENGLSVKEAYLNVLLPAQVEVGRLWHENKLSVAEEHLVTTTTHRLMAVLAQMEQREPDNGMTVIAAAVSGNAHELGIRTIAYLLEFDGWKTIYLGSDVPAADLPVTINCFNADVVLLSIGLHAQVKTLRKTIAAIRSESTRPTYVMVGGNGFTGAPDLWKEVGADGFATSADQALELANSLLDSRQQVSDSR</sequence>
<dbReference type="GO" id="GO:0008705">
    <property type="term" value="F:methionine synthase activity"/>
    <property type="evidence" value="ECO:0007669"/>
    <property type="project" value="TreeGrafter"/>
</dbReference>
<dbReference type="PANTHER" id="PTHR45833">
    <property type="entry name" value="METHIONINE SYNTHASE"/>
    <property type="match status" value="1"/>
</dbReference>
<dbReference type="GO" id="GO:0046653">
    <property type="term" value="P:tetrahydrofolate metabolic process"/>
    <property type="evidence" value="ECO:0007669"/>
    <property type="project" value="TreeGrafter"/>
</dbReference>
<organism evidence="4 5">
    <name type="scientific">Oceanicoccus sagamiensis</name>
    <dbReference type="NCBI Taxonomy" id="716816"/>
    <lineage>
        <taxon>Bacteria</taxon>
        <taxon>Pseudomonadati</taxon>
        <taxon>Pseudomonadota</taxon>
        <taxon>Gammaproteobacteria</taxon>
        <taxon>Cellvibrionales</taxon>
        <taxon>Spongiibacteraceae</taxon>
        <taxon>Oceanicoccus</taxon>
    </lineage>
</organism>
<accession>A0A1X9NFZ8</accession>
<dbReference type="PANTHER" id="PTHR45833:SF1">
    <property type="entry name" value="METHIONINE SYNTHASE"/>
    <property type="match status" value="1"/>
</dbReference>
<dbReference type="OrthoDB" id="5756833at2"/>
<dbReference type="Pfam" id="PF02607">
    <property type="entry name" value="B12-binding_2"/>
    <property type="match status" value="1"/>
</dbReference>
<dbReference type="InterPro" id="IPR050554">
    <property type="entry name" value="Met_Synthase/Corrinoid"/>
</dbReference>
<dbReference type="InterPro" id="IPR036594">
    <property type="entry name" value="Meth_synthase_dom"/>
</dbReference>
<dbReference type="InterPro" id="IPR006158">
    <property type="entry name" value="Cobalamin-bd"/>
</dbReference>
<name>A0A1X9NFZ8_9GAMM</name>
<dbReference type="GO" id="GO:0046872">
    <property type="term" value="F:metal ion binding"/>
    <property type="evidence" value="ECO:0007669"/>
    <property type="project" value="UniProtKB-KW"/>
</dbReference>
<keyword evidence="2" id="KW-0170">Cobalt</keyword>
<keyword evidence="5" id="KW-1185">Reference proteome</keyword>
<reference evidence="4 5" key="1">
    <citation type="submission" date="2016-11" db="EMBL/GenBank/DDBJ databases">
        <title>Trade-off between light-utilization and light-protection in marine flavobacteria.</title>
        <authorList>
            <person name="Kumagai Y."/>
        </authorList>
    </citation>
    <scope>NUCLEOTIDE SEQUENCE [LARGE SCALE GENOMIC DNA]</scope>
    <source>
        <strain evidence="4 5">NBRC 107125</strain>
    </source>
</reference>
<dbReference type="Proteomes" id="UP000193450">
    <property type="component" value="Chromosome"/>
</dbReference>
<dbReference type="Gene3D" id="3.40.50.280">
    <property type="entry name" value="Cobalamin-binding domain"/>
    <property type="match status" value="1"/>
</dbReference>
<dbReference type="EMBL" id="CP019343">
    <property type="protein sequence ID" value="ARN72933.1"/>
    <property type="molecule type" value="Genomic_DNA"/>
</dbReference>
<proteinExistence type="predicted"/>
<dbReference type="SUPFAM" id="SSF52242">
    <property type="entry name" value="Cobalamin (vitamin B12)-binding domain"/>
    <property type="match status" value="1"/>
</dbReference>
<feature type="domain" description="B12-binding" evidence="3">
    <location>
        <begin position="228"/>
        <end position="360"/>
    </location>
</feature>
<gene>
    <name evidence="4" type="ORF">BST96_01720</name>
</gene>
<evidence type="ECO:0000256" key="1">
    <source>
        <dbReference type="ARBA" id="ARBA00022723"/>
    </source>
</evidence>
<keyword evidence="1" id="KW-0479">Metal-binding</keyword>